<gene>
    <name evidence="3" type="ORF">FGL83_03150</name>
</gene>
<evidence type="ECO:0000313" key="4">
    <source>
        <dbReference type="Proteomes" id="UP000321298"/>
    </source>
</evidence>
<evidence type="ECO:0000259" key="2">
    <source>
        <dbReference type="Pfam" id="PF20434"/>
    </source>
</evidence>
<dbReference type="InterPro" id="IPR050300">
    <property type="entry name" value="GDXG_lipolytic_enzyme"/>
</dbReference>
<dbReference type="Proteomes" id="UP000321298">
    <property type="component" value="Chromosome"/>
</dbReference>
<dbReference type="InterPro" id="IPR029058">
    <property type="entry name" value="AB_hydrolase_fold"/>
</dbReference>
<dbReference type="GO" id="GO:0016787">
    <property type="term" value="F:hydrolase activity"/>
    <property type="evidence" value="ECO:0007669"/>
    <property type="project" value="UniProtKB-KW"/>
</dbReference>
<organism evidence="3 4">
    <name type="scientific">Leuconostoc lactis</name>
    <dbReference type="NCBI Taxonomy" id="1246"/>
    <lineage>
        <taxon>Bacteria</taxon>
        <taxon>Bacillati</taxon>
        <taxon>Bacillota</taxon>
        <taxon>Bacilli</taxon>
        <taxon>Lactobacillales</taxon>
        <taxon>Lactobacillaceae</taxon>
        <taxon>Leuconostoc</taxon>
    </lineage>
</organism>
<sequence>MKSYYNCDKLNDDLEVSQLSTQPQYLAPFSVHDFPEDQTLVPGATILIGDDTPKMPMCFTNIVYDDRQPGLVLDILVPPVYIPETGVNDQRQFPLIIWIQGSAFATQEIGLHLPHLVDIAQQGYVVAAVAYQGSDKGGTFPSTIQDVNTAIDFLVAHAKDYHIDPDQLVLWGESSGAYTAIMTAATQNDAAFFKTAPKNRTFQAVIDFYGPTRLQDLDLAPSIQEHRSADSWVGAYFGHQAIDPTADIMQQADPVTHLHAGLPPFLIFHGTLDMIVPFQQSVLLKKALDAVNVPNQFVTMQGSNHGTDAFWSPAAKTIVLSFLADHTTKAPTLPVTV</sequence>
<reference evidence="3 4" key="1">
    <citation type="submission" date="2019-06" db="EMBL/GenBank/DDBJ databases">
        <title>Genome analyses of bacteria isolated from kimchi.</title>
        <authorList>
            <person name="Lee S."/>
            <person name="Ahn S."/>
            <person name="Roh S."/>
        </authorList>
    </citation>
    <scope>NUCLEOTIDE SEQUENCE [LARGE SCALE GENOMIC DNA]</scope>
    <source>
        <strain evidence="3 4">CBA3625</strain>
    </source>
</reference>
<protein>
    <submittedName>
        <fullName evidence="3">Alpha/beta hydrolase</fullName>
    </submittedName>
</protein>
<evidence type="ECO:0000256" key="1">
    <source>
        <dbReference type="ARBA" id="ARBA00022801"/>
    </source>
</evidence>
<accession>A0AAP9JA61</accession>
<dbReference type="AlphaFoldDB" id="A0AAP9JA61"/>
<feature type="domain" description="BD-FAE-like" evidence="2">
    <location>
        <begin position="88"/>
        <end position="288"/>
    </location>
</feature>
<dbReference type="EMBL" id="CP042387">
    <property type="protein sequence ID" value="QEA43749.1"/>
    <property type="molecule type" value="Genomic_DNA"/>
</dbReference>
<dbReference type="InterPro" id="IPR049492">
    <property type="entry name" value="BD-FAE-like_dom"/>
</dbReference>
<keyword evidence="4" id="KW-1185">Reference proteome</keyword>
<proteinExistence type="predicted"/>
<dbReference type="Gene3D" id="3.40.50.1820">
    <property type="entry name" value="alpha/beta hydrolase"/>
    <property type="match status" value="1"/>
</dbReference>
<dbReference type="SUPFAM" id="SSF53474">
    <property type="entry name" value="alpha/beta-Hydrolases"/>
    <property type="match status" value="1"/>
</dbReference>
<dbReference type="PANTHER" id="PTHR48081">
    <property type="entry name" value="AB HYDROLASE SUPERFAMILY PROTEIN C4A8.06C"/>
    <property type="match status" value="1"/>
</dbReference>
<keyword evidence="1 3" id="KW-0378">Hydrolase</keyword>
<evidence type="ECO:0000313" key="3">
    <source>
        <dbReference type="EMBL" id="QEA43749.1"/>
    </source>
</evidence>
<name>A0AAP9JA61_LEULA</name>
<dbReference type="Pfam" id="PF20434">
    <property type="entry name" value="BD-FAE"/>
    <property type="match status" value="1"/>
</dbReference>
<dbReference type="PANTHER" id="PTHR48081:SF13">
    <property type="entry name" value="ALPHA_BETA HYDROLASE"/>
    <property type="match status" value="1"/>
</dbReference>